<dbReference type="InterPro" id="IPR050534">
    <property type="entry name" value="Coronavir_polyprotein_1ab"/>
</dbReference>
<dbReference type="EMBL" id="JARK01000015">
    <property type="protein sequence ID" value="EYC45834.1"/>
    <property type="molecule type" value="Genomic_DNA"/>
</dbReference>
<name>A0A016X180_9BILA</name>
<dbReference type="GO" id="GO:0016787">
    <property type="term" value="F:hydrolase activity"/>
    <property type="evidence" value="ECO:0007669"/>
    <property type="project" value="UniProtKB-KW"/>
</dbReference>
<dbReference type="Proteomes" id="UP000024635">
    <property type="component" value="Unassembled WGS sequence"/>
</dbReference>
<evidence type="ECO:0000259" key="5">
    <source>
        <dbReference type="Pfam" id="PF13087"/>
    </source>
</evidence>
<dbReference type="CDD" id="cd18808">
    <property type="entry name" value="SF1_C_Upf1"/>
    <property type="match status" value="1"/>
</dbReference>
<dbReference type="STRING" id="53326.A0A016X180"/>
<evidence type="ECO:0000256" key="2">
    <source>
        <dbReference type="ARBA" id="ARBA00022801"/>
    </source>
</evidence>
<keyword evidence="2" id="KW-0378">Hydrolase</keyword>
<keyword evidence="4" id="KW-0067">ATP-binding</keyword>
<dbReference type="SUPFAM" id="SSF52540">
    <property type="entry name" value="P-loop containing nucleoside triphosphate hydrolases"/>
    <property type="match status" value="1"/>
</dbReference>
<comment type="caution">
    <text evidence="6">The sequence shown here is derived from an EMBL/GenBank/DDBJ whole genome shotgun (WGS) entry which is preliminary data.</text>
</comment>
<evidence type="ECO:0000313" key="7">
    <source>
        <dbReference type="Proteomes" id="UP000024635"/>
    </source>
</evidence>
<dbReference type="AlphaFoldDB" id="A0A016X180"/>
<dbReference type="Gene3D" id="3.40.50.300">
    <property type="entry name" value="P-loop containing nucleotide triphosphate hydrolases"/>
    <property type="match status" value="1"/>
</dbReference>
<dbReference type="Pfam" id="PF13087">
    <property type="entry name" value="AAA_12"/>
    <property type="match status" value="1"/>
</dbReference>
<evidence type="ECO:0000256" key="3">
    <source>
        <dbReference type="ARBA" id="ARBA00022806"/>
    </source>
</evidence>
<sequence>MTFPDGETPFLFLDVAGNSKRATSRSHFNEAEATVCTSIIDRLMGTGVSPASIYIISFYKEQLRRQEEYAATGDIELGTVDSVQGSEKDIVILLTTRMDFDRLTAEFLDDPRRMNVAFTRCHQGQFVLGHVESLQRVNFWSAVLAWASARNTILPAADLGDYLSAVEE</sequence>
<organism evidence="6 7">
    <name type="scientific">Ancylostoma ceylanicum</name>
    <dbReference type="NCBI Taxonomy" id="53326"/>
    <lineage>
        <taxon>Eukaryota</taxon>
        <taxon>Metazoa</taxon>
        <taxon>Ecdysozoa</taxon>
        <taxon>Nematoda</taxon>
        <taxon>Chromadorea</taxon>
        <taxon>Rhabditida</taxon>
        <taxon>Rhabditina</taxon>
        <taxon>Rhabditomorpha</taxon>
        <taxon>Strongyloidea</taxon>
        <taxon>Ancylostomatidae</taxon>
        <taxon>Ancylostomatinae</taxon>
        <taxon>Ancylostoma</taxon>
    </lineage>
</organism>
<dbReference type="PANTHER" id="PTHR43788">
    <property type="entry name" value="DNA2/NAM7 HELICASE FAMILY MEMBER"/>
    <property type="match status" value="1"/>
</dbReference>
<dbReference type="InterPro" id="IPR047187">
    <property type="entry name" value="SF1_C_Upf1"/>
</dbReference>
<keyword evidence="3" id="KW-0347">Helicase</keyword>
<dbReference type="PANTHER" id="PTHR43788:SF16">
    <property type="entry name" value="HELICASE WITH ZINC FINGER 2"/>
    <property type="match status" value="1"/>
</dbReference>
<feature type="domain" description="DNA2/NAM7 helicase-like C-terminal" evidence="5">
    <location>
        <begin position="4"/>
        <end position="131"/>
    </location>
</feature>
<evidence type="ECO:0000256" key="1">
    <source>
        <dbReference type="ARBA" id="ARBA00022741"/>
    </source>
</evidence>
<accession>A0A016X180</accession>
<dbReference type="InterPro" id="IPR027417">
    <property type="entry name" value="P-loop_NTPase"/>
</dbReference>
<gene>
    <name evidence="6" type="primary">Acey_s0415.g1063</name>
    <name evidence="6" type="ORF">Y032_0415g1063</name>
</gene>
<dbReference type="InterPro" id="IPR041679">
    <property type="entry name" value="DNA2/NAM7-like_C"/>
</dbReference>
<keyword evidence="7" id="KW-1185">Reference proteome</keyword>
<reference evidence="7" key="1">
    <citation type="journal article" date="2015" name="Nat. Genet.">
        <title>The genome and transcriptome of the zoonotic hookworm Ancylostoma ceylanicum identify infection-specific gene families.</title>
        <authorList>
            <person name="Schwarz E.M."/>
            <person name="Hu Y."/>
            <person name="Antoshechkin I."/>
            <person name="Miller M.M."/>
            <person name="Sternberg P.W."/>
            <person name="Aroian R.V."/>
        </authorList>
    </citation>
    <scope>NUCLEOTIDE SEQUENCE</scope>
    <source>
        <strain evidence="7">HY135</strain>
    </source>
</reference>
<dbReference type="GO" id="GO:0005524">
    <property type="term" value="F:ATP binding"/>
    <property type="evidence" value="ECO:0007669"/>
    <property type="project" value="UniProtKB-KW"/>
</dbReference>
<protein>
    <recommendedName>
        <fullName evidence="5">DNA2/NAM7 helicase-like C-terminal domain-containing protein</fullName>
    </recommendedName>
</protein>
<evidence type="ECO:0000256" key="4">
    <source>
        <dbReference type="ARBA" id="ARBA00022840"/>
    </source>
</evidence>
<keyword evidence="1" id="KW-0547">Nucleotide-binding</keyword>
<proteinExistence type="predicted"/>
<dbReference type="OrthoDB" id="5851052at2759"/>
<evidence type="ECO:0000313" key="6">
    <source>
        <dbReference type="EMBL" id="EYC45834.1"/>
    </source>
</evidence>
<dbReference type="GO" id="GO:0043139">
    <property type="term" value="F:5'-3' DNA helicase activity"/>
    <property type="evidence" value="ECO:0007669"/>
    <property type="project" value="TreeGrafter"/>
</dbReference>